<feature type="compositionally biased region" description="Acidic residues" evidence="7">
    <location>
        <begin position="295"/>
        <end position="307"/>
    </location>
</feature>
<evidence type="ECO:0000256" key="2">
    <source>
        <dbReference type="ARBA" id="ARBA00022527"/>
    </source>
</evidence>
<keyword evidence="8" id="KW-1133">Transmembrane helix</keyword>
<dbReference type="CDD" id="cd14014">
    <property type="entry name" value="STKc_PknB_like"/>
    <property type="match status" value="1"/>
</dbReference>
<dbReference type="InterPro" id="IPR000719">
    <property type="entry name" value="Prot_kinase_dom"/>
</dbReference>
<evidence type="ECO:0000256" key="1">
    <source>
        <dbReference type="ARBA" id="ARBA00012513"/>
    </source>
</evidence>
<sequence>MAESEADGRLLKGRYQLTSEIARGGVGTVWRATDLVIKREVAVKELRLPSELSRSERESLVQRTTREARVAGRLTHPSLVTVLDVVDEDERPWIVMELLEASTLEEIIQVGGPLPYQRVAEIGLQLIDALKVAHGEGIVHRDVKPDNVMISEDGRVVLTDFGLAAWNGESALSASGRIIGSPAYIPPERAKAGPVGPESDLWSLGATLYAAVEGYPPYDRKGYIKILRQEQLDEPKEAANAGPLAPVLAGMLRVEPGERLTAENAAKMLRIAALAPWSPKRDGNTSEEGAAAGGEDTEAGDDSDHEEPETAREHFRAGAHVLAESISDRLRHSPEAMNSIMLSIRESTETLGLTKSGKHSERSHLTVAAGVGLGVVALLALVVWALFGL</sequence>
<feature type="transmembrane region" description="Helical" evidence="8">
    <location>
        <begin position="365"/>
        <end position="387"/>
    </location>
</feature>
<keyword evidence="5 10" id="KW-0418">Kinase</keyword>
<reference evidence="10 11" key="1">
    <citation type="submission" date="2020-10" db="EMBL/GenBank/DDBJ databases">
        <title>Sequencing the genomes of 1000 actinobacteria strains.</title>
        <authorList>
            <person name="Klenk H.-P."/>
        </authorList>
    </citation>
    <scope>NUCLEOTIDE SEQUENCE [LARGE SCALE GENOMIC DNA]</scope>
    <source>
        <strain evidence="10 11">DSM 45157</strain>
    </source>
</reference>
<evidence type="ECO:0000256" key="6">
    <source>
        <dbReference type="ARBA" id="ARBA00022840"/>
    </source>
</evidence>
<dbReference type="PROSITE" id="PS00108">
    <property type="entry name" value="PROTEIN_KINASE_ST"/>
    <property type="match status" value="1"/>
</dbReference>
<keyword evidence="4" id="KW-0547">Nucleotide-binding</keyword>
<proteinExistence type="predicted"/>
<feature type="domain" description="Protein kinase" evidence="9">
    <location>
        <begin position="15"/>
        <end position="278"/>
    </location>
</feature>
<dbReference type="EC" id="2.7.11.1" evidence="1"/>
<dbReference type="PANTHER" id="PTHR43289">
    <property type="entry name" value="MITOGEN-ACTIVATED PROTEIN KINASE KINASE KINASE 20-RELATED"/>
    <property type="match status" value="1"/>
</dbReference>
<dbReference type="SUPFAM" id="SSF56112">
    <property type="entry name" value="Protein kinase-like (PK-like)"/>
    <property type="match status" value="1"/>
</dbReference>
<dbReference type="SMART" id="SM00220">
    <property type="entry name" value="S_TKc"/>
    <property type="match status" value="1"/>
</dbReference>
<organism evidence="10 11">
    <name type="scientific">Nocardiopsis terrae</name>
    <dbReference type="NCBI Taxonomy" id="372655"/>
    <lineage>
        <taxon>Bacteria</taxon>
        <taxon>Bacillati</taxon>
        <taxon>Actinomycetota</taxon>
        <taxon>Actinomycetes</taxon>
        <taxon>Streptosporangiales</taxon>
        <taxon>Nocardiopsidaceae</taxon>
        <taxon>Nocardiopsis</taxon>
    </lineage>
</organism>
<gene>
    <name evidence="10" type="ORF">H4W79_003891</name>
</gene>
<name>A0ABR9HKZ1_9ACTN</name>
<keyword evidence="6" id="KW-0067">ATP-binding</keyword>
<dbReference type="PROSITE" id="PS50011">
    <property type="entry name" value="PROTEIN_KINASE_DOM"/>
    <property type="match status" value="1"/>
</dbReference>
<evidence type="ECO:0000256" key="3">
    <source>
        <dbReference type="ARBA" id="ARBA00022679"/>
    </source>
</evidence>
<comment type="caution">
    <text evidence="10">The sequence shown here is derived from an EMBL/GenBank/DDBJ whole genome shotgun (WGS) entry which is preliminary data.</text>
</comment>
<dbReference type="GO" id="GO:0004674">
    <property type="term" value="F:protein serine/threonine kinase activity"/>
    <property type="evidence" value="ECO:0007669"/>
    <property type="project" value="UniProtKB-KW"/>
</dbReference>
<evidence type="ECO:0000313" key="10">
    <source>
        <dbReference type="EMBL" id="MBE1459677.1"/>
    </source>
</evidence>
<keyword evidence="8" id="KW-0472">Membrane</keyword>
<evidence type="ECO:0000313" key="11">
    <source>
        <dbReference type="Proteomes" id="UP000598217"/>
    </source>
</evidence>
<evidence type="ECO:0000256" key="8">
    <source>
        <dbReference type="SAM" id="Phobius"/>
    </source>
</evidence>
<dbReference type="InterPro" id="IPR008271">
    <property type="entry name" value="Ser/Thr_kinase_AS"/>
</dbReference>
<dbReference type="Gene3D" id="1.10.510.10">
    <property type="entry name" value="Transferase(Phosphotransferase) domain 1"/>
    <property type="match status" value="1"/>
</dbReference>
<dbReference type="Proteomes" id="UP000598217">
    <property type="component" value="Unassembled WGS sequence"/>
</dbReference>
<keyword evidence="11" id="KW-1185">Reference proteome</keyword>
<keyword evidence="3" id="KW-0808">Transferase</keyword>
<evidence type="ECO:0000256" key="5">
    <source>
        <dbReference type="ARBA" id="ARBA00022777"/>
    </source>
</evidence>
<dbReference type="InterPro" id="IPR011009">
    <property type="entry name" value="Kinase-like_dom_sf"/>
</dbReference>
<evidence type="ECO:0000259" key="9">
    <source>
        <dbReference type="PROSITE" id="PS50011"/>
    </source>
</evidence>
<accession>A0ABR9HKZ1</accession>
<evidence type="ECO:0000256" key="7">
    <source>
        <dbReference type="SAM" id="MobiDB-lite"/>
    </source>
</evidence>
<dbReference type="Gene3D" id="3.30.200.20">
    <property type="entry name" value="Phosphorylase Kinase, domain 1"/>
    <property type="match status" value="1"/>
</dbReference>
<dbReference type="EMBL" id="JADBDY010000001">
    <property type="protein sequence ID" value="MBE1459677.1"/>
    <property type="molecule type" value="Genomic_DNA"/>
</dbReference>
<protein>
    <recommendedName>
        <fullName evidence="1">non-specific serine/threonine protein kinase</fullName>
        <ecNumber evidence="1">2.7.11.1</ecNumber>
    </recommendedName>
</protein>
<keyword evidence="8" id="KW-0812">Transmembrane</keyword>
<feature type="region of interest" description="Disordered" evidence="7">
    <location>
        <begin position="278"/>
        <end position="313"/>
    </location>
</feature>
<evidence type="ECO:0000256" key="4">
    <source>
        <dbReference type="ARBA" id="ARBA00022741"/>
    </source>
</evidence>
<dbReference type="PANTHER" id="PTHR43289:SF6">
    <property type="entry name" value="SERINE_THREONINE-PROTEIN KINASE NEKL-3"/>
    <property type="match status" value="1"/>
</dbReference>
<dbReference type="Pfam" id="PF00069">
    <property type="entry name" value="Pkinase"/>
    <property type="match status" value="1"/>
</dbReference>
<keyword evidence="2 10" id="KW-0723">Serine/threonine-protein kinase</keyword>